<dbReference type="PROSITE" id="PS50082">
    <property type="entry name" value="WD_REPEATS_2"/>
    <property type="match status" value="1"/>
</dbReference>
<dbReference type="InterPro" id="IPR015943">
    <property type="entry name" value="WD40/YVTN_repeat-like_dom_sf"/>
</dbReference>
<sequence length="554" mass="59851">MRDRKTTPLPVEWSAPLTVARESGLVAVTEKQGSLDVVLFGIDDLRGDLPLAGARSLARHSPWIGTASVVALSHDGKYLATLGGAMDAPFNVLEVSELATGESLARQVFGEPMTGLMFHPSEAMVALTGSDGMIRLFDFLKPAPQGPPTYDDDSAPAIRQPLDGNGVHSPGRRLLTRSALGGGAVFLLGHEGRATGVSFASDGSSLFTASVDGTVRIWDPAPPAPPLRLTNAHLYKNWLQPSASPDGSRVLYGSLDHAVWYWRDGAGFVCLAEGHMPLAVLPGGGLATMERESSDIILWEEDAESIRETGRISGAGYIQDFRELLRGLVTPDGTKIIGATPGQLFVVDLDTRRVKVSGDLTWQLGDSRIWGLALSPDGRHIAATAFAHQTKIYDIEDLTKEARTVGAFRLYDTSVVYHPDGSRLYCGNEDGRVRVFNTATWQEIPEEGWQAHHGAITAIAVSHDTLRIATAGDGTLKLWMAKTANRPAPIELLSFSTFYPAAWLHFGHDLQGKDNSLIHCQPFSSLEIWPFGSDEMPLPGPALPSHIRVHQAPR</sequence>
<dbReference type="InterPro" id="IPR001680">
    <property type="entry name" value="WD40_rpt"/>
</dbReference>
<dbReference type="RefSeq" id="WP_264499154.1">
    <property type="nucleotide sequence ID" value="NZ_JAPDDS010000001.1"/>
</dbReference>
<comment type="caution">
    <text evidence="4">The sequence shown here is derived from an EMBL/GenBank/DDBJ whole genome shotgun (WGS) entry which is preliminary data.</text>
</comment>
<gene>
    <name evidence="4" type="ORF">OKA04_00520</name>
</gene>
<keyword evidence="1 3" id="KW-0853">WD repeat</keyword>
<accession>A0ABT3FIT7</accession>
<proteinExistence type="predicted"/>
<dbReference type="PANTHER" id="PTHR19848">
    <property type="entry name" value="WD40 REPEAT PROTEIN"/>
    <property type="match status" value="1"/>
</dbReference>
<evidence type="ECO:0008006" key="6">
    <source>
        <dbReference type="Google" id="ProtNLM"/>
    </source>
</evidence>
<evidence type="ECO:0000256" key="2">
    <source>
        <dbReference type="ARBA" id="ARBA00022737"/>
    </source>
</evidence>
<evidence type="ECO:0000256" key="1">
    <source>
        <dbReference type="ARBA" id="ARBA00022574"/>
    </source>
</evidence>
<dbReference type="Pfam" id="PF00400">
    <property type="entry name" value="WD40"/>
    <property type="match status" value="4"/>
</dbReference>
<dbReference type="SMART" id="SM00320">
    <property type="entry name" value="WD40"/>
    <property type="match status" value="5"/>
</dbReference>
<dbReference type="Gene3D" id="2.130.10.10">
    <property type="entry name" value="YVTN repeat-like/Quinoprotein amine dehydrogenase"/>
    <property type="match status" value="3"/>
</dbReference>
<protein>
    <recommendedName>
        <fullName evidence="6">WD40 repeat domain-containing protein</fullName>
    </recommendedName>
</protein>
<keyword evidence="2" id="KW-0677">Repeat</keyword>
<dbReference type="PANTHER" id="PTHR19848:SF8">
    <property type="entry name" value="F-BOX AND WD REPEAT DOMAIN CONTAINING 7"/>
    <property type="match status" value="1"/>
</dbReference>
<dbReference type="Proteomes" id="UP001207930">
    <property type="component" value="Unassembled WGS sequence"/>
</dbReference>
<reference evidence="4 5" key="1">
    <citation type="submission" date="2022-10" db="EMBL/GenBank/DDBJ databases">
        <title>Luteolibacter flavescens strain MCCC 1K03193, whole genome shotgun sequencing project.</title>
        <authorList>
            <person name="Zhao G."/>
            <person name="Shen L."/>
        </authorList>
    </citation>
    <scope>NUCLEOTIDE SEQUENCE [LARGE SCALE GENOMIC DNA]</scope>
    <source>
        <strain evidence="4 5">MCCC 1K03193</strain>
    </source>
</reference>
<evidence type="ECO:0000313" key="5">
    <source>
        <dbReference type="Proteomes" id="UP001207930"/>
    </source>
</evidence>
<feature type="repeat" description="WD" evidence="3">
    <location>
        <begin position="187"/>
        <end position="219"/>
    </location>
</feature>
<evidence type="ECO:0000256" key="3">
    <source>
        <dbReference type="PROSITE-ProRule" id="PRU00221"/>
    </source>
</evidence>
<keyword evidence="5" id="KW-1185">Reference proteome</keyword>
<organism evidence="4 5">
    <name type="scientific">Luteolibacter flavescens</name>
    <dbReference type="NCBI Taxonomy" id="1859460"/>
    <lineage>
        <taxon>Bacteria</taxon>
        <taxon>Pseudomonadati</taxon>
        <taxon>Verrucomicrobiota</taxon>
        <taxon>Verrucomicrobiia</taxon>
        <taxon>Verrucomicrobiales</taxon>
        <taxon>Verrucomicrobiaceae</taxon>
        <taxon>Luteolibacter</taxon>
    </lineage>
</organism>
<dbReference type="PROSITE" id="PS50294">
    <property type="entry name" value="WD_REPEATS_REGION"/>
    <property type="match status" value="1"/>
</dbReference>
<dbReference type="SUPFAM" id="SSF82171">
    <property type="entry name" value="DPP6 N-terminal domain-like"/>
    <property type="match status" value="1"/>
</dbReference>
<name>A0ABT3FIT7_9BACT</name>
<dbReference type="EMBL" id="JAPDDS010000001">
    <property type="protein sequence ID" value="MCW1883191.1"/>
    <property type="molecule type" value="Genomic_DNA"/>
</dbReference>
<evidence type="ECO:0000313" key="4">
    <source>
        <dbReference type="EMBL" id="MCW1883191.1"/>
    </source>
</evidence>